<organism evidence="7 8">
    <name type="scientific">Rhodocollybia butyracea</name>
    <dbReference type="NCBI Taxonomy" id="206335"/>
    <lineage>
        <taxon>Eukaryota</taxon>
        <taxon>Fungi</taxon>
        <taxon>Dikarya</taxon>
        <taxon>Basidiomycota</taxon>
        <taxon>Agaricomycotina</taxon>
        <taxon>Agaricomycetes</taxon>
        <taxon>Agaricomycetidae</taxon>
        <taxon>Agaricales</taxon>
        <taxon>Marasmiineae</taxon>
        <taxon>Omphalotaceae</taxon>
        <taxon>Rhodocollybia</taxon>
    </lineage>
</organism>
<keyword evidence="4" id="KW-0067">ATP-binding</keyword>
<comment type="caution">
    <text evidence="7">The sequence shown here is derived from an EMBL/GenBank/DDBJ whole genome shotgun (WGS) entry which is preliminary data.</text>
</comment>
<keyword evidence="3" id="KW-0227">DNA damage</keyword>
<dbReference type="GO" id="GO:0033063">
    <property type="term" value="C:Rad51B-Rad51C-Rad51D-XRCC2 complex"/>
    <property type="evidence" value="ECO:0007669"/>
    <property type="project" value="TreeGrafter"/>
</dbReference>
<dbReference type="PANTHER" id="PTHR46239">
    <property type="entry name" value="DNA REPAIR PROTEIN RAD51 HOMOLOG 3 RAD51C"/>
    <property type="match status" value="1"/>
</dbReference>
<dbReference type="Gene3D" id="3.40.50.300">
    <property type="entry name" value="P-loop containing nucleotide triphosphate hydrolases"/>
    <property type="match status" value="1"/>
</dbReference>
<dbReference type="EMBL" id="JADNRY010000001">
    <property type="protein sequence ID" value="KAF9078717.1"/>
    <property type="molecule type" value="Genomic_DNA"/>
</dbReference>
<proteinExistence type="predicted"/>
<dbReference type="GO" id="GO:0005524">
    <property type="term" value="F:ATP binding"/>
    <property type="evidence" value="ECO:0007669"/>
    <property type="project" value="UniProtKB-KW"/>
</dbReference>
<dbReference type="InterPro" id="IPR052093">
    <property type="entry name" value="HR_Repair_Mediator"/>
</dbReference>
<dbReference type="SUPFAM" id="SSF52540">
    <property type="entry name" value="P-loop containing nucleoside triphosphate hydrolases"/>
    <property type="match status" value="1"/>
</dbReference>
<gene>
    <name evidence="7" type="ORF">BDP27DRAFT_1310058</name>
</gene>
<evidence type="ECO:0008006" key="9">
    <source>
        <dbReference type="Google" id="ProtNLM"/>
    </source>
</evidence>
<dbReference type="GO" id="GO:0000400">
    <property type="term" value="F:four-way junction DNA binding"/>
    <property type="evidence" value="ECO:0007669"/>
    <property type="project" value="TreeGrafter"/>
</dbReference>
<dbReference type="InterPro" id="IPR027417">
    <property type="entry name" value="P-loop_NTPase"/>
</dbReference>
<evidence type="ECO:0000256" key="5">
    <source>
        <dbReference type="ARBA" id="ARBA00023204"/>
    </source>
</evidence>
<evidence type="ECO:0000313" key="7">
    <source>
        <dbReference type="EMBL" id="KAF9078717.1"/>
    </source>
</evidence>
<evidence type="ECO:0000313" key="8">
    <source>
        <dbReference type="Proteomes" id="UP000772434"/>
    </source>
</evidence>
<evidence type="ECO:0000256" key="2">
    <source>
        <dbReference type="ARBA" id="ARBA00022741"/>
    </source>
</evidence>
<dbReference type="Proteomes" id="UP000772434">
    <property type="component" value="Unassembled WGS sequence"/>
</dbReference>
<evidence type="ECO:0000256" key="3">
    <source>
        <dbReference type="ARBA" id="ARBA00022763"/>
    </source>
</evidence>
<dbReference type="GO" id="GO:0008821">
    <property type="term" value="F:crossover junction DNA endonuclease activity"/>
    <property type="evidence" value="ECO:0007669"/>
    <property type="project" value="TreeGrafter"/>
</dbReference>
<evidence type="ECO:0000256" key="6">
    <source>
        <dbReference type="ARBA" id="ARBA00023242"/>
    </source>
</evidence>
<accession>A0A9P5QCC3</accession>
<evidence type="ECO:0000256" key="4">
    <source>
        <dbReference type="ARBA" id="ARBA00022840"/>
    </source>
</evidence>
<dbReference type="GO" id="GO:0005657">
    <property type="term" value="C:replication fork"/>
    <property type="evidence" value="ECO:0007669"/>
    <property type="project" value="TreeGrafter"/>
</dbReference>
<dbReference type="GO" id="GO:0000707">
    <property type="term" value="P:meiotic DNA recombinase assembly"/>
    <property type="evidence" value="ECO:0007669"/>
    <property type="project" value="TreeGrafter"/>
</dbReference>
<keyword evidence="8" id="KW-1185">Reference proteome</keyword>
<dbReference type="OrthoDB" id="5957327at2759"/>
<protein>
    <recommendedName>
        <fullName evidence="9">RecA family profile 1 domain-containing protein</fullName>
    </recommendedName>
</protein>
<dbReference type="GO" id="GO:0033065">
    <property type="term" value="C:Rad51C-XRCC3 complex"/>
    <property type="evidence" value="ECO:0007669"/>
    <property type="project" value="TreeGrafter"/>
</dbReference>
<dbReference type="PANTHER" id="PTHR46239:SF1">
    <property type="entry name" value="DNA REPAIR PROTEIN RAD51 HOMOLOG 3"/>
    <property type="match status" value="1"/>
</dbReference>
<keyword evidence="6" id="KW-0539">Nucleus</keyword>
<reference evidence="7" key="1">
    <citation type="submission" date="2020-11" db="EMBL/GenBank/DDBJ databases">
        <authorList>
            <consortium name="DOE Joint Genome Institute"/>
            <person name="Ahrendt S."/>
            <person name="Riley R."/>
            <person name="Andreopoulos W."/>
            <person name="Labutti K."/>
            <person name="Pangilinan J."/>
            <person name="Ruiz-Duenas F.J."/>
            <person name="Barrasa J.M."/>
            <person name="Sanchez-Garcia M."/>
            <person name="Camarero S."/>
            <person name="Miyauchi S."/>
            <person name="Serrano A."/>
            <person name="Linde D."/>
            <person name="Babiker R."/>
            <person name="Drula E."/>
            <person name="Ayuso-Fernandez I."/>
            <person name="Pacheco R."/>
            <person name="Padilla G."/>
            <person name="Ferreira P."/>
            <person name="Barriuso J."/>
            <person name="Kellner H."/>
            <person name="Castanera R."/>
            <person name="Alfaro M."/>
            <person name="Ramirez L."/>
            <person name="Pisabarro A.G."/>
            <person name="Kuo A."/>
            <person name="Tritt A."/>
            <person name="Lipzen A."/>
            <person name="He G."/>
            <person name="Yan M."/>
            <person name="Ng V."/>
            <person name="Cullen D."/>
            <person name="Martin F."/>
            <person name="Rosso M.-N."/>
            <person name="Henrissat B."/>
            <person name="Hibbett D."/>
            <person name="Martinez A.T."/>
            <person name="Grigoriev I.V."/>
        </authorList>
    </citation>
    <scope>NUCLEOTIDE SEQUENCE</scope>
    <source>
        <strain evidence="7">AH 40177</strain>
    </source>
</reference>
<keyword evidence="5" id="KW-0234">DNA repair</keyword>
<sequence>MNKALNSLPIPPSTLSALAKAGYETLDDLSHYDSANQLTDALKIPLEASHTLHNSSQKHSTFGSPSTLPLTQSAAALIGSSKLGLKKTFTTHCPPVDSILNGGMQEGQILELSGPPGSPKELILLNTVLSFVEAGNHVLFVDCQDMCDIHLIDEHTKNVLGAHKLVSYIKIHNLTEFMLFIHDMPSYSNTSLFAISCISFPFQCAMNLSSSAKSSLFEKIKNTFSRLASRNTSIVVTSQLATKLINTDGSTGTFDTIGAKGVLLPQLGPAYLPSGKAFRILVALSGPSRGFVRLLAPLNPGKGTKEKSFEMRGRTFQDMEV</sequence>
<dbReference type="AlphaFoldDB" id="A0A9P5QCC3"/>
<name>A0A9P5QCC3_9AGAR</name>
<comment type="subcellular location">
    <subcellularLocation>
        <location evidence="1">Nucleus</location>
    </subcellularLocation>
</comment>
<evidence type="ECO:0000256" key="1">
    <source>
        <dbReference type="ARBA" id="ARBA00004123"/>
    </source>
</evidence>
<keyword evidence="2" id="KW-0547">Nucleotide-binding</keyword>
<dbReference type="GO" id="GO:0007131">
    <property type="term" value="P:reciprocal meiotic recombination"/>
    <property type="evidence" value="ECO:0007669"/>
    <property type="project" value="TreeGrafter"/>
</dbReference>